<proteinExistence type="predicted"/>
<dbReference type="InterPro" id="IPR041617">
    <property type="entry name" value="TPR_MalT"/>
</dbReference>
<gene>
    <name evidence="2" type="ORF">RW1_006_01060</name>
</gene>
<comment type="caution">
    <text evidence="2">The sequence shown here is derived from an EMBL/GenBank/DDBJ whole genome shotgun (WGS) entry which is preliminary data.</text>
</comment>
<keyword evidence="2" id="KW-0723">Serine/threonine-protein kinase</keyword>
<keyword evidence="3" id="KW-1185">Reference proteome</keyword>
<name>X0PXV7_RHOWR</name>
<dbReference type="GO" id="GO:0004674">
    <property type="term" value="F:protein serine/threonine kinase activity"/>
    <property type="evidence" value="ECO:0007669"/>
    <property type="project" value="UniProtKB-KW"/>
</dbReference>
<accession>X0PXV7</accession>
<protein>
    <submittedName>
        <fullName evidence="2">Putative serine/threonine protein kinase</fullName>
    </submittedName>
</protein>
<evidence type="ECO:0000313" key="2">
    <source>
        <dbReference type="EMBL" id="GAF43212.1"/>
    </source>
</evidence>
<dbReference type="Gene3D" id="1.25.40.10">
    <property type="entry name" value="Tetratricopeptide repeat domain"/>
    <property type="match status" value="1"/>
</dbReference>
<sequence length="306" mass="33576">MQDWASTYHERTSGPYSGAWGYCYYGIAANEQLDVVAAEHHFRKAMRLAVKSGGRHSHAARLASALLGELLYERGDLATAERLLNESRELGYDVCVDFMLAPCVVGAHIMALRGDRDGAANRLDEGAEAAESRSLPRFRARIDNERVMLGLPLEPGRAAEFAERRHPVDGLDEITAQLEDATAITLLLGRRSAETTAAACTWAGEWVHRIEGRGRHRALLQANRLLVGCLAAAGRNDEAKQVLASIAAQCAERDMIRYLLDGGPYVMSTLRGLRDDQLHGLWRPEWTTVPTAFLEALSATTGPTLI</sequence>
<evidence type="ECO:0000313" key="3">
    <source>
        <dbReference type="Proteomes" id="UP000019491"/>
    </source>
</evidence>
<dbReference type="InterPro" id="IPR011990">
    <property type="entry name" value="TPR-like_helical_dom_sf"/>
</dbReference>
<reference evidence="2 3" key="1">
    <citation type="submission" date="2014-02" db="EMBL/GenBank/DDBJ databases">
        <title>Whole genome shotgun sequence of Rhodococcus wratislaviensis NBRC 100605.</title>
        <authorList>
            <person name="Hosoyama A."/>
            <person name="Tsuchikane K."/>
            <person name="Yoshida I."/>
            <person name="Ohji S."/>
            <person name="Ichikawa N."/>
            <person name="Yamazoe A."/>
            <person name="Fujita N."/>
        </authorList>
    </citation>
    <scope>NUCLEOTIDE SEQUENCE [LARGE SCALE GENOMIC DNA]</scope>
    <source>
        <strain evidence="2 3">NBRC 100605</strain>
    </source>
</reference>
<feature type="domain" description="MalT-like TPR region" evidence="1">
    <location>
        <begin position="35"/>
        <end position="275"/>
    </location>
</feature>
<dbReference type="EMBL" id="BAWF01000006">
    <property type="protein sequence ID" value="GAF43212.1"/>
    <property type="molecule type" value="Genomic_DNA"/>
</dbReference>
<keyword evidence="2" id="KW-0808">Transferase</keyword>
<keyword evidence="2" id="KW-0418">Kinase</keyword>
<evidence type="ECO:0000259" key="1">
    <source>
        <dbReference type="Pfam" id="PF17874"/>
    </source>
</evidence>
<dbReference type="Pfam" id="PF17874">
    <property type="entry name" value="TPR_MalT"/>
    <property type="match status" value="1"/>
</dbReference>
<dbReference type="Proteomes" id="UP000019491">
    <property type="component" value="Unassembled WGS sequence"/>
</dbReference>
<dbReference type="AlphaFoldDB" id="X0PXV7"/>
<organism evidence="2 3">
    <name type="scientific">Rhodococcus wratislaviensis NBRC 100605</name>
    <dbReference type="NCBI Taxonomy" id="1219028"/>
    <lineage>
        <taxon>Bacteria</taxon>
        <taxon>Bacillati</taxon>
        <taxon>Actinomycetota</taxon>
        <taxon>Actinomycetes</taxon>
        <taxon>Mycobacteriales</taxon>
        <taxon>Nocardiaceae</taxon>
        <taxon>Rhodococcus</taxon>
    </lineage>
</organism>